<accession>W2N5U5</accession>
<reference evidence="2" key="1">
    <citation type="submission" date="2013-11" db="EMBL/GenBank/DDBJ databases">
        <title>The Genome Sequence of Phytophthora parasitica IAC_01/95.</title>
        <authorList>
            <consortium name="The Broad Institute Genomics Platform"/>
            <person name="Russ C."/>
            <person name="Tyler B."/>
            <person name="Panabieres F."/>
            <person name="Shan W."/>
            <person name="Tripathy S."/>
            <person name="Grunwald N."/>
            <person name="Machado M."/>
            <person name="Johnson C.S."/>
            <person name="Arredondo F."/>
            <person name="Hong C."/>
            <person name="Coffey M."/>
            <person name="Young S.K."/>
            <person name="Zeng Q."/>
            <person name="Gargeya S."/>
            <person name="Fitzgerald M."/>
            <person name="Abouelleil A."/>
            <person name="Alvarado L."/>
            <person name="Chapman S.B."/>
            <person name="Gainer-Dewar J."/>
            <person name="Goldberg J."/>
            <person name="Griggs A."/>
            <person name="Gujja S."/>
            <person name="Hansen M."/>
            <person name="Howarth C."/>
            <person name="Imamovic A."/>
            <person name="Ireland A."/>
            <person name="Larimer J."/>
            <person name="McCowan C."/>
            <person name="Murphy C."/>
            <person name="Pearson M."/>
            <person name="Poon T.W."/>
            <person name="Priest M."/>
            <person name="Roberts A."/>
            <person name="Saif S."/>
            <person name="Shea T."/>
            <person name="Sykes S."/>
            <person name="Wortman J."/>
            <person name="Nusbaum C."/>
            <person name="Birren B."/>
        </authorList>
    </citation>
    <scope>NUCLEOTIDE SEQUENCE [LARGE SCALE GENOMIC DNA]</scope>
    <source>
        <strain evidence="2">IAC_01/95</strain>
    </source>
</reference>
<dbReference type="Proteomes" id="UP000054532">
    <property type="component" value="Unassembled WGS sequence"/>
</dbReference>
<proteinExistence type="predicted"/>
<name>W2N5U5_PHYNI</name>
<evidence type="ECO:0000313" key="2">
    <source>
        <dbReference type="EMBL" id="ETM43243.1"/>
    </source>
</evidence>
<dbReference type="VEuPathDB" id="FungiDB:PPTG_23289"/>
<sequence>MFGKDTARVALARAPRFSHPSNRVKQAQPVEDAPFAQPISSTTAKASGQGKEVSSRTVWRGYLAINANVGSKTSGF</sequence>
<organism evidence="2">
    <name type="scientific">Phytophthora nicotianae</name>
    <name type="common">Potato buckeye rot agent</name>
    <name type="synonym">Phytophthora parasitica</name>
    <dbReference type="NCBI Taxonomy" id="4792"/>
    <lineage>
        <taxon>Eukaryota</taxon>
        <taxon>Sar</taxon>
        <taxon>Stramenopiles</taxon>
        <taxon>Oomycota</taxon>
        <taxon>Peronosporomycetes</taxon>
        <taxon>Peronosporales</taxon>
        <taxon>Peronosporaceae</taxon>
        <taxon>Phytophthora</taxon>
    </lineage>
</organism>
<evidence type="ECO:0000256" key="1">
    <source>
        <dbReference type="SAM" id="MobiDB-lite"/>
    </source>
</evidence>
<protein>
    <submittedName>
        <fullName evidence="2">Uncharacterized protein</fullName>
    </submittedName>
</protein>
<feature type="region of interest" description="Disordered" evidence="1">
    <location>
        <begin position="13"/>
        <end position="52"/>
    </location>
</feature>
<gene>
    <name evidence="2" type="ORF">L914_11253</name>
</gene>
<dbReference type="AlphaFoldDB" id="W2N5U5"/>
<dbReference type="EMBL" id="KI693632">
    <property type="protein sequence ID" value="ETM43243.1"/>
    <property type="molecule type" value="Genomic_DNA"/>
</dbReference>